<name>A0A1Y4SWV6_9FIRM</name>
<dbReference type="Proteomes" id="UP000195305">
    <property type="component" value="Unassembled WGS sequence"/>
</dbReference>
<organism evidence="1 2">
    <name type="scientific">Massilimicrobiota timonensis</name>
    <dbReference type="NCBI Taxonomy" id="1776392"/>
    <lineage>
        <taxon>Bacteria</taxon>
        <taxon>Bacillati</taxon>
        <taxon>Bacillota</taxon>
        <taxon>Erysipelotrichia</taxon>
        <taxon>Erysipelotrichales</taxon>
        <taxon>Erysipelotrichaceae</taxon>
        <taxon>Massilimicrobiota</taxon>
    </lineage>
</organism>
<accession>A0A1Y4SWV6</accession>
<evidence type="ECO:0008006" key="3">
    <source>
        <dbReference type="Google" id="ProtNLM"/>
    </source>
</evidence>
<dbReference type="PANTHER" id="PTHR41317">
    <property type="entry name" value="PD-(D_E)XK NUCLEASE FAMILY TRANSPOSASE"/>
    <property type="match status" value="1"/>
</dbReference>
<sequence>MKKRRTKIVDFKNDVLFKFTLRDDQDPDCLYLLKLIIENIAGIECHSLKVQNPELNPQHVEDKDMILDIRVINENGEICDVEMQNSSLDREQYQRFQIYGAKLLSEQQKRGDDYIEHIHPVFQLIFIDDLDTDNLMLIDKYMTRNDLGKVERYCLITRIYIYLPYINILKKEKQIGNFDELETAIYIFKNGLDDDIIKTGKKVVKIMEKKVEKFNEDMILQDMAFHRDLNKWASHARIQRVREESLREGKQEGLREGKQEGLREGKQEGLKYSVLKLFQKRFSEVETAFLDDLSAEQYEKILDLLLEGATLEDIYRAVAIVNHE</sequence>
<keyword evidence="2" id="KW-1185">Reference proteome</keyword>
<protein>
    <recommendedName>
        <fullName evidence="3">Rpn family recombination-promoting nuclease/putative transposase</fullName>
    </recommendedName>
</protein>
<dbReference type="Pfam" id="PF12784">
    <property type="entry name" value="PDDEXK_2"/>
    <property type="match status" value="1"/>
</dbReference>
<dbReference type="RefSeq" id="WP_087358042.1">
    <property type="nucleotide sequence ID" value="NZ_NFLJ01000017.1"/>
</dbReference>
<dbReference type="InterPro" id="IPR010106">
    <property type="entry name" value="RpnA"/>
</dbReference>
<evidence type="ECO:0000313" key="2">
    <source>
        <dbReference type="Proteomes" id="UP000195305"/>
    </source>
</evidence>
<dbReference type="OrthoDB" id="1654265at2"/>
<dbReference type="AlphaFoldDB" id="A0A1Y4SWV6"/>
<comment type="caution">
    <text evidence="1">The sequence shown here is derived from an EMBL/GenBank/DDBJ whole genome shotgun (WGS) entry which is preliminary data.</text>
</comment>
<dbReference type="EMBL" id="NFLJ01000017">
    <property type="protein sequence ID" value="OUQ34374.1"/>
    <property type="molecule type" value="Genomic_DNA"/>
</dbReference>
<proteinExistence type="predicted"/>
<evidence type="ECO:0000313" key="1">
    <source>
        <dbReference type="EMBL" id="OUQ34374.1"/>
    </source>
</evidence>
<gene>
    <name evidence="1" type="ORF">B5E75_06975</name>
</gene>
<dbReference type="NCBIfam" id="TIGR01784">
    <property type="entry name" value="T_den_put_tspse"/>
    <property type="match status" value="1"/>
</dbReference>
<dbReference type="PANTHER" id="PTHR41317:SF1">
    <property type="entry name" value="PD-(D_E)XK NUCLEASE FAMILY TRANSPOSASE"/>
    <property type="match status" value="1"/>
</dbReference>
<reference evidence="1 2" key="1">
    <citation type="journal article" date="2018" name="BMC Genomics">
        <title>Whole genome sequencing and function prediction of 133 gut anaerobes isolated from chicken caecum in pure cultures.</title>
        <authorList>
            <person name="Medvecky M."/>
            <person name="Cejkova D."/>
            <person name="Polansky O."/>
            <person name="Karasova D."/>
            <person name="Kubasova T."/>
            <person name="Cizek A."/>
            <person name="Rychlik I."/>
        </authorList>
    </citation>
    <scope>NUCLEOTIDE SEQUENCE [LARGE SCALE GENOMIC DNA]</scope>
    <source>
        <strain evidence="1 2">An13</strain>
    </source>
</reference>